<dbReference type="SUPFAM" id="SSF49299">
    <property type="entry name" value="PKD domain"/>
    <property type="match status" value="1"/>
</dbReference>
<dbReference type="PATRIC" id="fig|745776.4.peg.3623"/>
<feature type="signal peptide" evidence="1">
    <location>
        <begin position="1"/>
        <end position="22"/>
    </location>
</feature>
<feature type="chain" id="PRO_5003613168" description="PKD domain-containing protein" evidence="1">
    <location>
        <begin position="23"/>
        <end position="310"/>
    </location>
</feature>
<evidence type="ECO:0000313" key="3">
    <source>
        <dbReference type="EMBL" id="AFD27548.1"/>
    </source>
</evidence>
<dbReference type="InterPro" id="IPR013783">
    <property type="entry name" value="Ig-like_fold"/>
</dbReference>
<name>H8H201_DEIGI</name>
<evidence type="ECO:0000313" key="4">
    <source>
        <dbReference type="Proteomes" id="UP000007575"/>
    </source>
</evidence>
<evidence type="ECO:0000256" key="1">
    <source>
        <dbReference type="SAM" id="SignalP"/>
    </source>
</evidence>
<keyword evidence="3" id="KW-0614">Plasmid</keyword>
<dbReference type="InterPro" id="IPR000601">
    <property type="entry name" value="PKD_dom"/>
</dbReference>
<keyword evidence="1" id="KW-0732">Signal</keyword>
<sequence>MKITAPLLLLPLLLAACGTQSATPAPQSSFLGNSAGPMGPSYIEAFEAGVQRDLTALGLSGSLSAQATAPKSYLNVLKVNDTTARAYMKTTYPAAIGCALDWGDGTALSTITTPSVVATDKADHTYTQSGSYTIKLTCGTDIKTSTFTALVPKAFGLFDKFNFDNNKTYTFNVLQYQDIGTSYIENNLKFESPYLYMTRNITADKIYPGGNFGLDLFAYDNETTKISTTTGDTFNLNSITAGVWAYYYPITLKAFDANGNTVGTELFTNYVNKGPVEKRVVNWKNVARIEITGDGSSLVIDDMDFSINLK</sequence>
<reference evidence="3 4" key="1">
    <citation type="journal article" date="2012" name="PLoS ONE">
        <title>Genome sequence and transcriptome analysis of the radioresistant bacterium Deinococcus gobiensis: insights into the extreme environmental adaptations.</title>
        <authorList>
            <person name="Yuan M."/>
            <person name="Chen M."/>
            <person name="Zhang W."/>
            <person name="Lu W."/>
            <person name="Wang J."/>
            <person name="Yang M."/>
            <person name="Zhao P."/>
            <person name="Tang R."/>
            <person name="Li X."/>
            <person name="Hao Y."/>
            <person name="Zhou Z."/>
            <person name="Zhan Y."/>
            <person name="Yu H."/>
            <person name="Teng C."/>
            <person name="Yan Y."/>
            <person name="Ping S."/>
            <person name="Wang Y."/>
            <person name="Lin M."/>
        </authorList>
    </citation>
    <scope>NUCLEOTIDE SEQUENCE [LARGE SCALE GENOMIC DNA]</scope>
    <source>
        <strain evidence="4">DSM 21396 / JCM 16679 / CGMCC 1.7299 / I-0</strain>
        <plasmid evidence="3">P2</plasmid>
    </source>
</reference>
<proteinExistence type="predicted"/>
<dbReference type="HOGENOM" id="CLU_920463_0_0_0"/>
<evidence type="ECO:0000259" key="2">
    <source>
        <dbReference type="PROSITE" id="PS50093"/>
    </source>
</evidence>
<protein>
    <recommendedName>
        <fullName evidence="2">PKD domain-containing protein</fullName>
    </recommendedName>
</protein>
<dbReference type="EMBL" id="CP002193">
    <property type="protein sequence ID" value="AFD27548.1"/>
    <property type="molecule type" value="Genomic_DNA"/>
</dbReference>
<dbReference type="KEGG" id="dgo:DGo_PB0279"/>
<dbReference type="InterPro" id="IPR035986">
    <property type="entry name" value="PKD_dom_sf"/>
</dbReference>
<organism evidence="3 4">
    <name type="scientific">Deinococcus gobiensis (strain DSM 21396 / JCM 16679 / CGMCC 1.7299 / I-0)</name>
    <dbReference type="NCBI Taxonomy" id="745776"/>
    <lineage>
        <taxon>Bacteria</taxon>
        <taxon>Thermotogati</taxon>
        <taxon>Deinococcota</taxon>
        <taxon>Deinococci</taxon>
        <taxon>Deinococcales</taxon>
        <taxon>Deinococcaceae</taxon>
        <taxon>Deinococcus</taxon>
    </lineage>
</organism>
<feature type="domain" description="PKD" evidence="2">
    <location>
        <begin position="101"/>
        <end position="137"/>
    </location>
</feature>
<dbReference type="Proteomes" id="UP000007575">
    <property type="component" value="Plasmid P2"/>
</dbReference>
<dbReference type="PROSITE" id="PS51257">
    <property type="entry name" value="PROKAR_LIPOPROTEIN"/>
    <property type="match status" value="1"/>
</dbReference>
<dbReference type="RefSeq" id="WP_014686643.1">
    <property type="nucleotide sequence ID" value="NC_017791.1"/>
</dbReference>
<accession>H8H201</accession>
<gene>
    <name evidence="3" type="ordered locus">DGo_PB0279</name>
</gene>
<dbReference type="OrthoDB" id="69574at2"/>
<keyword evidence="4" id="KW-1185">Reference proteome</keyword>
<dbReference type="AlphaFoldDB" id="H8H201"/>
<dbReference type="Gene3D" id="2.60.40.10">
    <property type="entry name" value="Immunoglobulins"/>
    <property type="match status" value="1"/>
</dbReference>
<geneLocation type="plasmid" evidence="3 4">
    <name>P2</name>
</geneLocation>
<dbReference type="PROSITE" id="PS50093">
    <property type="entry name" value="PKD"/>
    <property type="match status" value="1"/>
</dbReference>